<dbReference type="PROSITE" id="PS00991">
    <property type="entry name" value="CLAT_ADAPTOR_M_2"/>
    <property type="match status" value="1"/>
</dbReference>
<keyword evidence="10" id="KW-0653">Protein transport</keyword>
<evidence type="ECO:0000256" key="8">
    <source>
        <dbReference type="ARBA" id="ARBA00022801"/>
    </source>
</evidence>
<reference evidence="22" key="1">
    <citation type="journal article" date="2020" name="J Insects Food Feed">
        <title>The yellow mealworm (Tenebrio molitor) genome: a resource for the emerging insects as food and feed industry.</title>
        <authorList>
            <person name="Eriksson T."/>
            <person name="Andere A."/>
            <person name="Kelstrup H."/>
            <person name="Emery V."/>
            <person name="Picard C."/>
        </authorList>
    </citation>
    <scope>NUCLEOTIDE SEQUENCE</scope>
    <source>
        <strain evidence="22">Stoneville</strain>
        <tissue evidence="22">Whole head</tissue>
    </source>
</reference>
<evidence type="ECO:0000256" key="9">
    <source>
        <dbReference type="ARBA" id="ARBA00022912"/>
    </source>
</evidence>
<dbReference type="InterPro" id="IPR011948">
    <property type="entry name" value="Dullard_phosphatase"/>
</dbReference>
<evidence type="ECO:0000259" key="20">
    <source>
        <dbReference type="PROSITE" id="PS50969"/>
    </source>
</evidence>
<dbReference type="GO" id="GO:0030131">
    <property type="term" value="C:clathrin adaptor complex"/>
    <property type="evidence" value="ECO:0007669"/>
    <property type="project" value="InterPro"/>
</dbReference>
<dbReference type="Gene3D" id="3.40.50.1000">
    <property type="entry name" value="HAD superfamily/HAD-like"/>
    <property type="match status" value="1"/>
</dbReference>
<keyword evidence="8" id="KW-0378">Hydrolase</keyword>
<gene>
    <name evidence="22" type="ORF">GEV33_012313</name>
</gene>
<dbReference type="SMART" id="SM00577">
    <property type="entry name" value="CPDc"/>
    <property type="match status" value="1"/>
</dbReference>
<name>A0A8J6H9T3_TENMO</name>
<evidence type="ECO:0000259" key="21">
    <source>
        <dbReference type="PROSITE" id="PS51072"/>
    </source>
</evidence>
<dbReference type="EC" id="3.1.3.16" evidence="4"/>
<evidence type="ECO:0000256" key="6">
    <source>
        <dbReference type="ARBA" id="ARBA00022475"/>
    </source>
</evidence>
<evidence type="ECO:0000256" key="15">
    <source>
        <dbReference type="ARBA" id="ARBA00055891"/>
    </source>
</evidence>
<dbReference type="GO" id="GO:0004722">
    <property type="term" value="F:protein serine/threonine phosphatase activity"/>
    <property type="evidence" value="ECO:0007669"/>
    <property type="project" value="UniProtKB-EC"/>
</dbReference>
<evidence type="ECO:0000256" key="12">
    <source>
        <dbReference type="ARBA" id="ARBA00023136"/>
    </source>
</evidence>
<dbReference type="InterPro" id="IPR023214">
    <property type="entry name" value="HAD_sf"/>
</dbReference>
<feature type="domain" description="FCP1 homology" evidence="20">
    <location>
        <begin position="134"/>
        <end position="301"/>
    </location>
</feature>
<evidence type="ECO:0000313" key="22">
    <source>
        <dbReference type="EMBL" id="KAH0810477.1"/>
    </source>
</evidence>
<dbReference type="PANTHER" id="PTHR10529">
    <property type="entry name" value="AP COMPLEX SUBUNIT MU"/>
    <property type="match status" value="1"/>
</dbReference>
<evidence type="ECO:0000313" key="23">
    <source>
        <dbReference type="Proteomes" id="UP000719412"/>
    </source>
</evidence>
<evidence type="ECO:0000256" key="3">
    <source>
        <dbReference type="ARBA" id="ARBA00004277"/>
    </source>
</evidence>
<evidence type="ECO:0000256" key="10">
    <source>
        <dbReference type="ARBA" id="ARBA00022927"/>
    </source>
</evidence>
<keyword evidence="9" id="KW-0904">Protein phosphatase</keyword>
<dbReference type="InterPro" id="IPR043512">
    <property type="entry name" value="Mu2_C"/>
</dbReference>
<evidence type="ECO:0000256" key="7">
    <source>
        <dbReference type="ARBA" id="ARBA00022692"/>
    </source>
</evidence>
<dbReference type="EMBL" id="JABDTM020027465">
    <property type="protein sequence ID" value="KAH0810477.1"/>
    <property type="molecule type" value="Genomic_DNA"/>
</dbReference>
<protein>
    <recommendedName>
        <fullName evidence="17">CTD nuclear envelope phosphatase 1 homolog</fullName>
        <ecNumber evidence="4">3.1.3.16</ecNumber>
    </recommendedName>
    <alternativeName>
        <fullName evidence="18">Serine/threonine-protein phosphatase dullard homolog</fullName>
    </alternativeName>
</protein>
<dbReference type="NCBIfam" id="TIGR02251">
    <property type="entry name" value="HIF-SF_euk"/>
    <property type="match status" value="1"/>
</dbReference>
<evidence type="ECO:0000256" key="18">
    <source>
        <dbReference type="ARBA" id="ARBA00079893"/>
    </source>
</evidence>
<dbReference type="Gene3D" id="3.30.450.60">
    <property type="match status" value="1"/>
</dbReference>
<dbReference type="InterPro" id="IPR018240">
    <property type="entry name" value="Clathrin_mu_CS"/>
</dbReference>
<evidence type="ECO:0000256" key="2">
    <source>
        <dbReference type="ARBA" id="ARBA00004236"/>
    </source>
</evidence>
<dbReference type="CDD" id="cd09251">
    <property type="entry name" value="AP-2_Mu2_Cterm"/>
    <property type="match status" value="1"/>
</dbReference>
<feature type="domain" description="MHD" evidence="21">
    <location>
        <begin position="379"/>
        <end position="649"/>
    </location>
</feature>
<accession>A0A8J6H9T3</accession>
<comment type="function">
    <text evidence="15">Serine/threonine protein phosphatase that may dephosphorylate and activate lipin-like phosphatases. Lipins are phosphatidate phosphatases that catalyze the conversion of phosphatidic acid to diacylglycerol and control the metabolism of fatty acids at different levels. May indirectly modulate the lipid composition of nuclear and/or endoplasmic reticulum membranes and be required for proper nuclear membrane morphology and/or dynamics. May also indirectly regulate the production of lipid droplets and triacylglycerol.</text>
</comment>
<feature type="region of interest" description="Disordered" evidence="19">
    <location>
        <begin position="1"/>
        <end position="28"/>
    </location>
</feature>
<dbReference type="GO" id="GO:0044091">
    <property type="term" value="P:membrane biogenesis"/>
    <property type="evidence" value="ECO:0007669"/>
    <property type="project" value="UniProtKB-ARBA"/>
</dbReference>
<dbReference type="Pfam" id="PF00928">
    <property type="entry name" value="Adap_comp_sub"/>
    <property type="match status" value="1"/>
</dbReference>
<keyword evidence="11" id="KW-1133">Transmembrane helix</keyword>
<evidence type="ECO:0000256" key="11">
    <source>
        <dbReference type="ARBA" id="ARBA00022989"/>
    </source>
</evidence>
<dbReference type="AlphaFoldDB" id="A0A8J6H9T3"/>
<dbReference type="InterPro" id="IPR050431">
    <property type="entry name" value="Adaptor_comp_med_subunit"/>
</dbReference>
<dbReference type="Proteomes" id="UP000719412">
    <property type="component" value="Unassembled WGS sequence"/>
</dbReference>
<dbReference type="FunFam" id="2.60.40.1170:FF:000003">
    <property type="entry name" value="Putative AP-2 complex subunit mu"/>
    <property type="match status" value="1"/>
</dbReference>
<evidence type="ECO:0000256" key="5">
    <source>
        <dbReference type="ARBA" id="ARBA00022448"/>
    </source>
</evidence>
<comment type="catalytic activity">
    <reaction evidence="14">
        <text>O-phospho-L-threonyl-[protein] + H2O = L-threonyl-[protein] + phosphate</text>
        <dbReference type="Rhea" id="RHEA:47004"/>
        <dbReference type="Rhea" id="RHEA-COMP:11060"/>
        <dbReference type="Rhea" id="RHEA-COMP:11605"/>
        <dbReference type="ChEBI" id="CHEBI:15377"/>
        <dbReference type="ChEBI" id="CHEBI:30013"/>
        <dbReference type="ChEBI" id="CHEBI:43474"/>
        <dbReference type="ChEBI" id="CHEBI:61977"/>
        <dbReference type="EC" id="3.1.3.16"/>
    </reaction>
</comment>
<evidence type="ECO:0000256" key="14">
    <source>
        <dbReference type="ARBA" id="ARBA00048336"/>
    </source>
</evidence>
<dbReference type="GO" id="GO:0071763">
    <property type="term" value="P:nuclear membrane organization"/>
    <property type="evidence" value="ECO:0007669"/>
    <property type="project" value="UniProtKB-ARBA"/>
</dbReference>
<keyword evidence="7" id="KW-0812">Transmembrane</keyword>
<proteinExistence type="inferred from homology"/>
<evidence type="ECO:0000256" key="16">
    <source>
        <dbReference type="ARBA" id="ARBA00061694"/>
    </source>
</evidence>
<evidence type="ECO:0000256" key="19">
    <source>
        <dbReference type="SAM" id="MobiDB-lite"/>
    </source>
</evidence>
<dbReference type="InterPro" id="IPR036412">
    <property type="entry name" value="HAD-like_sf"/>
</dbReference>
<dbReference type="InterPro" id="IPR001392">
    <property type="entry name" value="Clathrin_mu"/>
</dbReference>
<evidence type="ECO:0000256" key="4">
    <source>
        <dbReference type="ARBA" id="ARBA00013081"/>
    </source>
</evidence>
<dbReference type="GO" id="GO:0016192">
    <property type="term" value="P:vesicle-mediated transport"/>
    <property type="evidence" value="ECO:0007669"/>
    <property type="project" value="InterPro"/>
</dbReference>
<dbReference type="Pfam" id="PF03031">
    <property type="entry name" value="NIF"/>
    <property type="match status" value="1"/>
</dbReference>
<dbReference type="PRINTS" id="PR00314">
    <property type="entry name" value="CLATHRINADPT"/>
</dbReference>
<reference evidence="22" key="2">
    <citation type="submission" date="2021-08" db="EMBL/GenBank/DDBJ databases">
        <authorList>
            <person name="Eriksson T."/>
        </authorList>
    </citation>
    <scope>NUCLEOTIDE SEQUENCE</scope>
    <source>
        <strain evidence="22">Stoneville</strain>
        <tissue evidence="22">Whole head</tissue>
    </source>
</reference>
<dbReference type="InterPro" id="IPR036168">
    <property type="entry name" value="AP2_Mu_C_sf"/>
</dbReference>
<organism evidence="22 23">
    <name type="scientific">Tenebrio molitor</name>
    <name type="common">Yellow mealworm beetle</name>
    <dbReference type="NCBI Taxonomy" id="7067"/>
    <lineage>
        <taxon>Eukaryota</taxon>
        <taxon>Metazoa</taxon>
        <taxon>Ecdysozoa</taxon>
        <taxon>Arthropoda</taxon>
        <taxon>Hexapoda</taxon>
        <taxon>Insecta</taxon>
        <taxon>Pterygota</taxon>
        <taxon>Neoptera</taxon>
        <taxon>Endopterygota</taxon>
        <taxon>Coleoptera</taxon>
        <taxon>Polyphaga</taxon>
        <taxon>Cucujiformia</taxon>
        <taxon>Tenebrionidae</taxon>
        <taxon>Tenebrio</taxon>
    </lineage>
</organism>
<dbReference type="SUPFAM" id="SSF56784">
    <property type="entry name" value="HAD-like"/>
    <property type="match status" value="1"/>
</dbReference>
<dbReference type="InterPro" id="IPR028565">
    <property type="entry name" value="MHD"/>
</dbReference>
<evidence type="ECO:0000256" key="13">
    <source>
        <dbReference type="ARBA" id="ARBA00047761"/>
    </source>
</evidence>
<keyword evidence="12" id="KW-0472">Membrane</keyword>
<sequence length="650" mass="73752">MEVNEDSGDQNPEPEEATASSNITADEIDQETAKKLRGDAIGDTMYSEVFVLNTLLQFSDLQWSSEVEDNLCFLWDMTEEIDVSRYLFQVSYPSLACSALVKYNEPRFIEIIIQHQSVKYDLFPLSPLSRHRLSIVKRKVLVLDLDETLIHSHHDGVVRQTVRPGTPPDFVLKVVIDRHPVRFFVHKRPHVDFFLDIVSQWYELVVFTASMEIYGAAVADKLDAGRGILQRRFYRQHCTPDLGSYTKDLGAICNDLSSVFILDNSPGAYRAYPDNAIPIKSWFSDPTDVALLNLLPVLDALRFTADVRSVLSRNLHLHRLCVFAEILDFGYPQNTDTGVLKTFITQQGIKSATKEEQAQITSQVTGQIGWRREGIKYRRNELFLDVLEYVNLLMSPQGQVLSAHVAGKVVMKSYLSGMPECKFGINDKIVMDAKGKGGLGSTSDSDQTRSGGKPVVVIDDCQFHQCVKLSKFETEHSISFIPPDGEFELMRYRTTKDISLPFRVIPLVREVGRTKMEVKVVLKSNFKPSLLGQKIEVKIPTPLNTSGVQLICLKGKAKYKASENAIVWKIKRMAGMKETQLSAEIELLETDTKKKWTRPPISMNFEVPFAPSGFKVRYLKVFEPKLNYSDHDVIKWVRYIGRSGLYETRC</sequence>
<dbReference type="Gene3D" id="2.60.40.1170">
    <property type="entry name" value="Mu homology domain, subdomain B"/>
    <property type="match status" value="2"/>
</dbReference>
<dbReference type="PROSITE" id="PS50969">
    <property type="entry name" value="FCP1"/>
    <property type="match status" value="1"/>
</dbReference>
<dbReference type="GO" id="GO:0006886">
    <property type="term" value="P:intracellular protein transport"/>
    <property type="evidence" value="ECO:0007669"/>
    <property type="project" value="InterPro"/>
</dbReference>
<comment type="subcellular location">
    <subcellularLocation>
        <location evidence="2">Cell membrane</location>
    </subcellularLocation>
    <subcellularLocation>
        <location evidence="3">Membrane</location>
        <location evidence="3">Coated pit</location>
        <topology evidence="3">Peripheral membrane protein</topology>
        <orientation evidence="3">Cytoplasmic side</orientation>
    </subcellularLocation>
    <subcellularLocation>
        <location evidence="1">Membrane</location>
        <topology evidence="1">Single-pass membrane protein</topology>
    </subcellularLocation>
</comment>
<evidence type="ECO:0000256" key="1">
    <source>
        <dbReference type="ARBA" id="ARBA00004167"/>
    </source>
</evidence>
<dbReference type="InterPro" id="IPR004274">
    <property type="entry name" value="FCP1_dom"/>
</dbReference>
<keyword evidence="5" id="KW-0813">Transport</keyword>
<dbReference type="FunFam" id="3.40.50.1000:FF:000044">
    <property type="entry name" value="CTD nuclear envelope phosphatase 1"/>
    <property type="match status" value="1"/>
</dbReference>
<dbReference type="PROSITE" id="PS00990">
    <property type="entry name" value="CLAT_ADAPTOR_M_1"/>
    <property type="match status" value="1"/>
</dbReference>
<feature type="compositionally biased region" description="Acidic residues" evidence="19">
    <location>
        <begin position="1"/>
        <end position="16"/>
    </location>
</feature>
<keyword evidence="6" id="KW-1003">Cell membrane</keyword>
<evidence type="ECO:0000256" key="17">
    <source>
        <dbReference type="ARBA" id="ARBA00070329"/>
    </source>
</evidence>
<dbReference type="PROSITE" id="PS51072">
    <property type="entry name" value="MHD"/>
    <property type="match status" value="1"/>
</dbReference>
<dbReference type="CDD" id="cd07521">
    <property type="entry name" value="HAD_FCP1-like"/>
    <property type="match status" value="1"/>
</dbReference>
<dbReference type="GO" id="GO:0005886">
    <property type="term" value="C:plasma membrane"/>
    <property type="evidence" value="ECO:0007669"/>
    <property type="project" value="UniProtKB-SubCell"/>
</dbReference>
<comment type="similarity">
    <text evidence="16">Belongs to the Dullard family.</text>
</comment>
<keyword evidence="23" id="KW-1185">Reference proteome</keyword>
<comment type="caution">
    <text evidence="22">The sequence shown here is derived from an EMBL/GenBank/DDBJ whole genome shotgun (WGS) entry which is preliminary data.</text>
</comment>
<comment type="catalytic activity">
    <reaction evidence="13">
        <text>O-phospho-L-seryl-[protein] + H2O = L-seryl-[protein] + phosphate</text>
        <dbReference type="Rhea" id="RHEA:20629"/>
        <dbReference type="Rhea" id="RHEA-COMP:9863"/>
        <dbReference type="Rhea" id="RHEA-COMP:11604"/>
        <dbReference type="ChEBI" id="CHEBI:15377"/>
        <dbReference type="ChEBI" id="CHEBI:29999"/>
        <dbReference type="ChEBI" id="CHEBI:43474"/>
        <dbReference type="ChEBI" id="CHEBI:83421"/>
        <dbReference type="EC" id="3.1.3.16"/>
    </reaction>
</comment>
<dbReference type="SUPFAM" id="SSF49447">
    <property type="entry name" value="Second domain of Mu2 adaptin subunit (ap50) of ap2 adaptor"/>
    <property type="match status" value="1"/>
</dbReference>